<dbReference type="GO" id="GO:0015297">
    <property type="term" value="F:antiporter activity"/>
    <property type="evidence" value="ECO:0007669"/>
    <property type="project" value="InterPro"/>
</dbReference>
<protein>
    <recommendedName>
        <fullName evidence="9">Lipopolysaccharide biosynthesis protein</fullName>
    </recommendedName>
</protein>
<comment type="subcellular location">
    <subcellularLocation>
        <location evidence="1">Cell membrane</location>
        <topology evidence="1">Multi-pass membrane protein</topology>
    </subcellularLocation>
</comment>
<dbReference type="GO" id="GO:0042910">
    <property type="term" value="F:xenobiotic transmembrane transporter activity"/>
    <property type="evidence" value="ECO:0007669"/>
    <property type="project" value="InterPro"/>
</dbReference>
<feature type="transmembrane region" description="Helical" evidence="6">
    <location>
        <begin position="401"/>
        <end position="423"/>
    </location>
</feature>
<dbReference type="Proteomes" id="UP000278983">
    <property type="component" value="Unassembled WGS sequence"/>
</dbReference>
<gene>
    <name evidence="7" type="ORF">EHV08_00990</name>
</gene>
<feature type="transmembrane region" description="Helical" evidence="6">
    <location>
        <begin position="127"/>
        <end position="149"/>
    </location>
</feature>
<evidence type="ECO:0008006" key="9">
    <source>
        <dbReference type="Google" id="ProtNLM"/>
    </source>
</evidence>
<evidence type="ECO:0000256" key="4">
    <source>
        <dbReference type="ARBA" id="ARBA00022989"/>
    </source>
</evidence>
<evidence type="ECO:0000256" key="6">
    <source>
        <dbReference type="SAM" id="Phobius"/>
    </source>
</evidence>
<feature type="transmembrane region" description="Helical" evidence="6">
    <location>
        <begin position="464"/>
        <end position="486"/>
    </location>
</feature>
<evidence type="ECO:0000256" key="5">
    <source>
        <dbReference type="ARBA" id="ARBA00023136"/>
    </source>
</evidence>
<name>A0A432LH32_9BACT</name>
<organism evidence="7 8">
    <name type="scientific">Prevotella koreensis</name>
    <dbReference type="NCBI Taxonomy" id="2490854"/>
    <lineage>
        <taxon>Bacteria</taxon>
        <taxon>Pseudomonadati</taxon>
        <taxon>Bacteroidota</taxon>
        <taxon>Bacteroidia</taxon>
        <taxon>Bacteroidales</taxon>
        <taxon>Prevotellaceae</taxon>
        <taxon>Prevotella</taxon>
    </lineage>
</organism>
<evidence type="ECO:0000256" key="2">
    <source>
        <dbReference type="ARBA" id="ARBA00022475"/>
    </source>
</evidence>
<keyword evidence="2" id="KW-1003">Cell membrane</keyword>
<comment type="caution">
    <text evidence="7">The sequence shown here is derived from an EMBL/GenBank/DDBJ whole genome shotgun (WGS) entry which is preliminary data.</text>
</comment>
<evidence type="ECO:0000256" key="3">
    <source>
        <dbReference type="ARBA" id="ARBA00022692"/>
    </source>
</evidence>
<reference evidence="7 8" key="1">
    <citation type="submission" date="2018-12" db="EMBL/GenBank/DDBJ databases">
        <title>Genome sequencing of Prevotella sp. KCOM 3155 (= JS262).</title>
        <authorList>
            <person name="Kook J.-K."/>
            <person name="Park S.-N."/>
            <person name="Lim Y.K."/>
        </authorList>
    </citation>
    <scope>NUCLEOTIDE SEQUENCE [LARGE SCALE GENOMIC DNA]</scope>
    <source>
        <strain evidence="7 8">KCOM 3155</strain>
    </source>
</reference>
<keyword evidence="4 6" id="KW-1133">Transmembrane helix</keyword>
<dbReference type="OrthoDB" id="5365632at2"/>
<dbReference type="AlphaFoldDB" id="A0A432LH32"/>
<dbReference type="GO" id="GO:0005886">
    <property type="term" value="C:plasma membrane"/>
    <property type="evidence" value="ECO:0007669"/>
    <property type="project" value="UniProtKB-SubCell"/>
</dbReference>
<proteinExistence type="predicted"/>
<evidence type="ECO:0000313" key="7">
    <source>
        <dbReference type="EMBL" id="RUL58482.1"/>
    </source>
</evidence>
<dbReference type="PANTHER" id="PTHR30250">
    <property type="entry name" value="PST FAMILY PREDICTED COLANIC ACID TRANSPORTER"/>
    <property type="match status" value="1"/>
</dbReference>
<keyword evidence="5 6" id="KW-0472">Membrane</keyword>
<dbReference type="RefSeq" id="WP_126677579.1">
    <property type="nucleotide sequence ID" value="NZ_RYYU01000001.1"/>
</dbReference>
<feature type="transmembrane region" description="Helical" evidence="6">
    <location>
        <begin position="435"/>
        <end position="458"/>
    </location>
</feature>
<feature type="transmembrane region" description="Helical" evidence="6">
    <location>
        <begin position="343"/>
        <end position="364"/>
    </location>
</feature>
<feature type="transmembrane region" description="Helical" evidence="6">
    <location>
        <begin position="12"/>
        <end position="36"/>
    </location>
</feature>
<feature type="transmembrane region" description="Helical" evidence="6">
    <location>
        <begin position="84"/>
        <end position="107"/>
    </location>
</feature>
<evidence type="ECO:0000313" key="8">
    <source>
        <dbReference type="Proteomes" id="UP000278983"/>
    </source>
</evidence>
<feature type="transmembrane region" description="Helical" evidence="6">
    <location>
        <begin position="313"/>
        <end position="337"/>
    </location>
</feature>
<feature type="transmembrane region" description="Helical" evidence="6">
    <location>
        <begin position="42"/>
        <end position="63"/>
    </location>
</feature>
<feature type="transmembrane region" description="Helical" evidence="6">
    <location>
        <begin position="156"/>
        <end position="180"/>
    </location>
</feature>
<accession>A0A432LH32</accession>
<evidence type="ECO:0000256" key="1">
    <source>
        <dbReference type="ARBA" id="ARBA00004651"/>
    </source>
</evidence>
<dbReference type="InterPro" id="IPR050833">
    <property type="entry name" value="Poly_Biosynth_Transport"/>
</dbReference>
<keyword evidence="8" id="KW-1185">Reference proteome</keyword>
<dbReference type="PANTHER" id="PTHR30250:SF26">
    <property type="entry name" value="PSMA PROTEIN"/>
    <property type="match status" value="1"/>
</dbReference>
<keyword evidence="3 6" id="KW-0812">Transmembrane</keyword>
<sequence length="509" mass="56976">MKPTQKIIFNTAVLYMKIVICMAISICTVPIVLHSLGESDYGLFNLIAGIISMLAFINGAMTVSTQRYLSVTIGEKDKNKLLQVYNISILLHIIIGLIIVLLIEGSIPILFKYFLNINSGQEDVAHLLFHFLVISMFFSVVTVPFDAVLNSYENMLFFSISGIIEYLLKLAVALSLTLFSSARLEIYGISITLITILVLIIKYVYCRNKYKDLHISPRSCRNKKLFIEMFGFAGWNTLSSLAMVSRNQGIAIILNHFHGTVINAAYGIANQVNAALGYFSSTIQKSINPQLMESEGLHAQERLQNLTFALTKYSVLILGAMSLPVIIELPFITGIWIGNVPQYTIEFTRIIIILSLITQSSSGLMSAVQSSGRVKWYTTSVSIMLLITLPLSYFALKYFLIPTYALLIACVIEIAVFFVRLMFANKLQSIPVWEYISKAILPNLAIFISIGACLYAITTIMETSFIRLIIVTSLDISLYCILAYHLAMNKGEKEYICNVAKKIKKKIKK</sequence>
<feature type="transmembrane region" description="Helical" evidence="6">
    <location>
        <begin position="376"/>
        <end position="395"/>
    </location>
</feature>
<dbReference type="EMBL" id="RYYU01000001">
    <property type="protein sequence ID" value="RUL58482.1"/>
    <property type="molecule type" value="Genomic_DNA"/>
</dbReference>
<feature type="transmembrane region" description="Helical" evidence="6">
    <location>
        <begin position="186"/>
        <end position="205"/>
    </location>
</feature>